<dbReference type="Pfam" id="PF13305">
    <property type="entry name" value="TetR_C_33"/>
    <property type="match status" value="1"/>
</dbReference>
<dbReference type="GO" id="GO:0000976">
    <property type="term" value="F:transcription cis-regulatory region binding"/>
    <property type="evidence" value="ECO:0007669"/>
    <property type="project" value="TreeGrafter"/>
</dbReference>
<dbReference type="PANTHER" id="PTHR30055">
    <property type="entry name" value="HTH-TYPE TRANSCRIPTIONAL REGULATOR RUTR"/>
    <property type="match status" value="1"/>
</dbReference>
<dbReference type="PROSITE" id="PS50977">
    <property type="entry name" value="HTH_TETR_2"/>
    <property type="match status" value="1"/>
</dbReference>
<dbReference type="Gene3D" id="1.10.357.10">
    <property type="entry name" value="Tetracycline Repressor, domain 2"/>
    <property type="match status" value="1"/>
</dbReference>
<evidence type="ECO:0000256" key="1">
    <source>
        <dbReference type="ARBA" id="ARBA00023015"/>
    </source>
</evidence>
<evidence type="ECO:0000259" key="5">
    <source>
        <dbReference type="PROSITE" id="PS50977"/>
    </source>
</evidence>
<sequence>MRIDPDMARRSDHTRAELERMIVVEGHKHMGEVGFARFSAREVAKRIGYSIGTIYNVFGNYDRLILAINTRTFKLWAEYMRTELANRPGDRIRVLVEGYFGFAEANTNIWMAIYDHRLPPDETMPEAYAEQRSELTEIVVQEVAAVLPEAARHRAPRLARSLVATVHGHCTFALNGSFALLGETEPMETALARVRESLAAAAAETGKPIP</sequence>
<feature type="domain" description="HTH tetR-type" evidence="5">
    <location>
        <begin position="16"/>
        <end position="76"/>
    </location>
</feature>
<evidence type="ECO:0000256" key="4">
    <source>
        <dbReference type="PROSITE-ProRule" id="PRU00335"/>
    </source>
</evidence>
<dbReference type="GO" id="GO:0003700">
    <property type="term" value="F:DNA-binding transcription factor activity"/>
    <property type="evidence" value="ECO:0007669"/>
    <property type="project" value="TreeGrafter"/>
</dbReference>
<organism evidence="6 7">
    <name type="scientific">Sphingosinicella microcystinivorans</name>
    <dbReference type="NCBI Taxonomy" id="335406"/>
    <lineage>
        <taxon>Bacteria</taxon>
        <taxon>Pseudomonadati</taxon>
        <taxon>Pseudomonadota</taxon>
        <taxon>Alphaproteobacteria</taxon>
        <taxon>Sphingomonadales</taxon>
        <taxon>Sphingosinicellaceae</taxon>
        <taxon>Sphingosinicella</taxon>
    </lineage>
</organism>
<accession>A0AAD1D3L0</accession>
<dbReference type="InterPro" id="IPR050109">
    <property type="entry name" value="HTH-type_TetR-like_transc_reg"/>
</dbReference>
<feature type="DNA-binding region" description="H-T-H motif" evidence="4">
    <location>
        <begin position="39"/>
        <end position="58"/>
    </location>
</feature>
<evidence type="ECO:0000313" key="7">
    <source>
        <dbReference type="Proteomes" id="UP000275727"/>
    </source>
</evidence>
<dbReference type="AlphaFoldDB" id="A0AAD1D3L0"/>
<gene>
    <name evidence="6" type="ORF">SmB9_06780</name>
</gene>
<dbReference type="SUPFAM" id="SSF46689">
    <property type="entry name" value="Homeodomain-like"/>
    <property type="match status" value="1"/>
</dbReference>
<dbReference type="Proteomes" id="UP000275727">
    <property type="component" value="Chromosome"/>
</dbReference>
<dbReference type="RefSeq" id="WP_243445522.1">
    <property type="nucleotide sequence ID" value="NZ_AP018711.1"/>
</dbReference>
<reference evidence="6 7" key="1">
    <citation type="submission" date="2018-06" db="EMBL/GenBank/DDBJ databases">
        <title>Complete Genome Sequence of the Microcystin-Degrading Bacterium Sphingosinicella microcystinivorans Strain B-9.</title>
        <authorList>
            <person name="Jin H."/>
            <person name="Nishizawa T."/>
            <person name="Guo Y."/>
            <person name="Nishizawa A."/>
            <person name="Park H."/>
            <person name="Kato H."/>
            <person name="Tsuji K."/>
            <person name="Harada K."/>
        </authorList>
    </citation>
    <scope>NUCLEOTIDE SEQUENCE [LARGE SCALE GENOMIC DNA]</scope>
    <source>
        <strain evidence="6 7">B9</strain>
    </source>
</reference>
<dbReference type="KEGG" id="smic:SmB9_06780"/>
<evidence type="ECO:0000256" key="2">
    <source>
        <dbReference type="ARBA" id="ARBA00023125"/>
    </source>
</evidence>
<dbReference type="InterPro" id="IPR001647">
    <property type="entry name" value="HTH_TetR"/>
</dbReference>
<proteinExistence type="predicted"/>
<dbReference type="InterPro" id="IPR025996">
    <property type="entry name" value="MT1864/Rv1816-like_C"/>
</dbReference>
<evidence type="ECO:0000313" key="6">
    <source>
        <dbReference type="EMBL" id="BBE33020.1"/>
    </source>
</evidence>
<dbReference type="InterPro" id="IPR036271">
    <property type="entry name" value="Tet_transcr_reg_TetR-rel_C_sf"/>
</dbReference>
<dbReference type="Pfam" id="PF00440">
    <property type="entry name" value="TetR_N"/>
    <property type="match status" value="1"/>
</dbReference>
<dbReference type="EMBL" id="AP018711">
    <property type="protein sequence ID" value="BBE33020.1"/>
    <property type="molecule type" value="Genomic_DNA"/>
</dbReference>
<keyword evidence="1" id="KW-0805">Transcription regulation</keyword>
<dbReference type="PANTHER" id="PTHR30055:SF234">
    <property type="entry name" value="HTH-TYPE TRANSCRIPTIONAL REGULATOR BETI"/>
    <property type="match status" value="1"/>
</dbReference>
<keyword evidence="2 4" id="KW-0238">DNA-binding</keyword>
<evidence type="ECO:0000256" key="3">
    <source>
        <dbReference type="ARBA" id="ARBA00023163"/>
    </source>
</evidence>
<dbReference type="InterPro" id="IPR009057">
    <property type="entry name" value="Homeodomain-like_sf"/>
</dbReference>
<protein>
    <submittedName>
        <fullName evidence="6">TetR family transcriptional regulator</fullName>
    </submittedName>
</protein>
<dbReference type="SUPFAM" id="SSF48498">
    <property type="entry name" value="Tetracyclin repressor-like, C-terminal domain"/>
    <property type="match status" value="1"/>
</dbReference>
<keyword evidence="3" id="KW-0804">Transcription</keyword>
<name>A0AAD1D3L0_SPHMI</name>